<proteinExistence type="predicted"/>
<dbReference type="EMBL" id="GBRH01216578">
    <property type="protein sequence ID" value="JAD81317.1"/>
    <property type="molecule type" value="Transcribed_RNA"/>
</dbReference>
<feature type="compositionally biased region" description="Polar residues" evidence="1">
    <location>
        <begin position="7"/>
        <end position="20"/>
    </location>
</feature>
<sequence>MDIATNKYHSSSLAAINQSEQPFPFPRKACPGLHIEQRSSGGRKIRHYLDRRSNDGYL</sequence>
<name>A0A0A9DC25_ARUDO</name>
<dbReference type="AlphaFoldDB" id="A0A0A9DC25"/>
<feature type="region of interest" description="Disordered" evidence="1">
    <location>
        <begin position="36"/>
        <end position="58"/>
    </location>
</feature>
<reference evidence="2" key="1">
    <citation type="submission" date="2014-09" db="EMBL/GenBank/DDBJ databases">
        <authorList>
            <person name="Magalhaes I.L.F."/>
            <person name="Oliveira U."/>
            <person name="Santos F.R."/>
            <person name="Vidigal T.H.D.A."/>
            <person name="Brescovit A.D."/>
            <person name="Santos A.J."/>
        </authorList>
    </citation>
    <scope>NUCLEOTIDE SEQUENCE</scope>
    <source>
        <tissue evidence="2">Shoot tissue taken approximately 20 cm above the soil surface</tissue>
    </source>
</reference>
<reference evidence="2" key="2">
    <citation type="journal article" date="2015" name="Data Brief">
        <title>Shoot transcriptome of the giant reed, Arundo donax.</title>
        <authorList>
            <person name="Barrero R.A."/>
            <person name="Guerrero F.D."/>
            <person name="Moolhuijzen P."/>
            <person name="Goolsby J.A."/>
            <person name="Tidwell J."/>
            <person name="Bellgard S.E."/>
            <person name="Bellgard M.I."/>
        </authorList>
    </citation>
    <scope>NUCLEOTIDE SEQUENCE</scope>
    <source>
        <tissue evidence="2">Shoot tissue taken approximately 20 cm above the soil surface</tissue>
    </source>
</reference>
<feature type="region of interest" description="Disordered" evidence="1">
    <location>
        <begin position="1"/>
        <end position="20"/>
    </location>
</feature>
<organism evidence="2">
    <name type="scientific">Arundo donax</name>
    <name type="common">Giant reed</name>
    <name type="synonym">Donax arundinaceus</name>
    <dbReference type="NCBI Taxonomy" id="35708"/>
    <lineage>
        <taxon>Eukaryota</taxon>
        <taxon>Viridiplantae</taxon>
        <taxon>Streptophyta</taxon>
        <taxon>Embryophyta</taxon>
        <taxon>Tracheophyta</taxon>
        <taxon>Spermatophyta</taxon>
        <taxon>Magnoliopsida</taxon>
        <taxon>Liliopsida</taxon>
        <taxon>Poales</taxon>
        <taxon>Poaceae</taxon>
        <taxon>PACMAD clade</taxon>
        <taxon>Arundinoideae</taxon>
        <taxon>Arundineae</taxon>
        <taxon>Arundo</taxon>
    </lineage>
</organism>
<feature type="compositionally biased region" description="Basic and acidic residues" evidence="1">
    <location>
        <begin position="47"/>
        <end position="58"/>
    </location>
</feature>
<evidence type="ECO:0000313" key="2">
    <source>
        <dbReference type="EMBL" id="JAD81317.1"/>
    </source>
</evidence>
<protein>
    <submittedName>
        <fullName evidence="2">Uncharacterized protein</fullName>
    </submittedName>
</protein>
<accession>A0A0A9DC25</accession>
<evidence type="ECO:0000256" key="1">
    <source>
        <dbReference type="SAM" id="MobiDB-lite"/>
    </source>
</evidence>